<accession>A0ABQ8FI33</accession>
<comment type="caution">
    <text evidence="2">The sequence shown here is derived from an EMBL/GenBank/DDBJ whole genome shotgun (WGS) entry which is preliminary data.</text>
</comment>
<evidence type="ECO:0000313" key="3">
    <source>
        <dbReference type="Proteomes" id="UP001648503"/>
    </source>
</evidence>
<proteinExistence type="predicted"/>
<keyword evidence="3" id="KW-1185">Reference proteome</keyword>
<name>A0ABQ8FI33_9FUNG</name>
<evidence type="ECO:0000256" key="1">
    <source>
        <dbReference type="SAM" id="Phobius"/>
    </source>
</evidence>
<gene>
    <name evidence="2" type="ORF">BASA50_003658</name>
</gene>
<reference evidence="2 3" key="1">
    <citation type="submission" date="2021-02" db="EMBL/GenBank/DDBJ databases">
        <title>Variation within the Batrachochytrium salamandrivorans European outbreak.</title>
        <authorList>
            <person name="Kelly M."/>
            <person name="Pasmans F."/>
            <person name="Shea T.P."/>
            <person name="Munoz J.F."/>
            <person name="Carranza S."/>
            <person name="Cuomo C.A."/>
            <person name="Martel A."/>
        </authorList>
    </citation>
    <scope>NUCLEOTIDE SEQUENCE [LARGE SCALE GENOMIC DNA]</scope>
    <source>
        <strain evidence="2 3">AMFP18/2</strain>
    </source>
</reference>
<sequence>MASTTRYTRFSSVSLSASVIAGLLCMAPIGTSAATEWSLWKDPQCTAGTPLVSKVTEGQCHDVAVFCAAIGISPDMCEQKTSALNIKSFSVSTGPKDLLLKSYNCMGCAESSDCIPSTYNIPCSQCLPTALFTQDMKSPSITISCDSTLAAAAAEAASKTAAPTAAASSDTAATTKSGEERVFPILSLGLFVATLLSPLVMIF</sequence>
<keyword evidence="1" id="KW-0472">Membrane</keyword>
<feature type="transmembrane region" description="Helical" evidence="1">
    <location>
        <begin position="182"/>
        <end position="202"/>
    </location>
</feature>
<dbReference type="EMBL" id="JAFCIX010000102">
    <property type="protein sequence ID" value="KAH6598622.1"/>
    <property type="molecule type" value="Genomic_DNA"/>
</dbReference>
<keyword evidence="1" id="KW-1133">Transmembrane helix</keyword>
<keyword evidence="1" id="KW-0812">Transmembrane</keyword>
<evidence type="ECO:0000313" key="2">
    <source>
        <dbReference type="EMBL" id="KAH6598622.1"/>
    </source>
</evidence>
<organism evidence="2 3">
    <name type="scientific">Batrachochytrium salamandrivorans</name>
    <dbReference type="NCBI Taxonomy" id="1357716"/>
    <lineage>
        <taxon>Eukaryota</taxon>
        <taxon>Fungi</taxon>
        <taxon>Fungi incertae sedis</taxon>
        <taxon>Chytridiomycota</taxon>
        <taxon>Chytridiomycota incertae sedis</taxon>
        <taxon>Chytridiomycetes</taxon>
        <taxon>Rhizophydiales</taxon>
        <taxon>Rhizophydiales incertae sedis</taxon>
        <taxon>Batrachochytrium</taxon>
    </lineage>
</organism>
<protein>
    <submittedName>
        <fullName evidence="2">Uncharacterized protein</fullName>
    </submittedName>
</protein>
<dbReference type="Proteomes" id="UP001648503">
    <property type="component" value="Unassembled WGS sequence"/>
</dbReference>